<dbReference type="SUPFAM" id="SSF81321">
    <property type="entry name" value="Family A G protein-coupled receptor-like"/>
    <property type="match status" value="1"/>
</dbReference>
<gene>
    <name evidence="11" type="ORF">GDO78_014967</name>
</gene>
<dbReference type="CDD" id="cd15230">
    <property type="entry name" value="7tmA_OR5-like"/>
    <property type="match status" value="1"/>
</dbReference>
<dbReference type="GO" id="GO:0004930">
    <property type="term" value="F:G protein-coupled receptor activity"/>
    <property type="evidence" value="ECO:0007669"/>
    <property type="project" value="UniProtKB-KW"/>
</dbReference>
<keyword evidence="9" id="KW-1003">Cell membrane</keyword>
<keyword evidence="12" id="KW-1185">Reference proteome</keyword>
<evidence type="ECO:0000256" key="9">
    <source>
        <dbReference type="RuleBase" id="RU363047"/>
    </source>
</evidence>
<evidence type="ECO:0000313" key="11">
    <source>
        <dbReference type="EMBL" id="KAG9467429.1"/>
    </source>
</evidence>
<sequence length="305" mass="34344">MNRSLVEEFILMGLTDRTELYLPFFTIFLLIYVITILGNVGIISLIKLDIRLQKPMYVFLSNLSFVDLTYSSSVAPKMLQDLVSESRTISFLGCALQMYIFISFVTVECLLLGVMAYDRYVAVCRPLLYGAIMNSILCLQLVVSSYLGGILTALVHVGFVFRLNFCKSNVISHFFCDIPPLFKLSCSDISINVVVLFVLGGLVTMSCLITILVSYTNIVLAIVRIHSAQSRYKAFSTCSSHMTAVSIFYGTVLFTYFRPSNSYALQQDKVASVFYSILIPMLNPLIYSLRNTEVKEALKRLVKRN</sequence>
<keyword evidence="9" id="KW-0552">Olfaction</keyword>
<evidence type="ECO:0000259" key="10">
    <source>
        <dbReference type="PROSITE" id="PS50262"/>
    </source>
</evidence>
<dbReference type="InterPro" id="IPR000276">
    <property type="entry name" value="GPCR_Rhodpsn"/>
</dbReference>
<feature type="transmembrane region" description="Helical" evidence="9">
    <location>
        <begin position="234"/>
        <end position="257"/>
    </location>
</feature>
<reference evidence="11" key="1">
    <citation type="thesis" date="2020" institute="ProQuest LLC" country="789 East Eisenhower Parkway, Ann Arbor, MI, USA">
        <title>Comparative Genomics and Chromosome Evolution.</title>
        <authorList>
            <person name="Mudd A.B."/>
        </authorList>
    </citation>
    <scope>NUCLEOTIDE SEQUENCE</scope>
    <source>
        <strain evidence="11">HN-11 Male</strain>
        <tissue evidence="11">Kidney and liver</tissue>
    </source>
</reference>
<keyword evidence="5 9" id="KW-0472">Membrane</keyword>
<name>A0A8J6EEA3_ELECQ</name>
<feature type="transmembrane region" description="Helical" evidence="9">
    <location>
        <begin position="127"/>
        <end position="155"/>
    </location>
</feature>
<dbReference type="Proteomes" id="UP000770717">
    <property type="component" value="Unassembled WGS sequence"/>
</dbReference>
<keyword evidence="9" id="KW-0716">Sensory transduction</keyword>
<dbReference type="FunFam" id="1.20.1070.10:FF:000003">
    <property type="entry name" value="Olfactory receptor"/>
    <property type="match status" value="1"/>
</dbReference>
<dbReference type="PROSITE" id="PS50262">
    <property type="entry name" value="G_PROTEIN_RECEP_F1_2"/>
    <property type="match status" value="1"/>
</dbReference>
<evidence type="ECO:0000256" key="1">
    <source>
        <dbReference type="ARBA" id="ARBA00004141"/>
    </source>
</evidence>
<proteinExistence type="inferred from homology"/>
<keyword evidence="2 8" id="KW-0812">Transmembrane</keyword>
<comment type="similarity">
    <text evidence="8">Belongs to the G-protein coupled receptor 1 family.</text>
</comment>
<feature type="transmembrane region" description="Helical" evidence="9">
    <location>
        <begin position="189"/>
        <end position="222"/>
    </location>
</feature>
<keyword evidence="6 8" id="KW-0675">Receptor</keyword>
<keyword evidence="7 8" id="KW-0807">Transducer</keyword>
<evidence type="ECO:0000256" key="2">
    <source>
        <dbReference type="ARBA" id="ARBA00022692"/>
    </source>
</evidence>
<comment type="caution">
    <text evidence="11">The sequence shown here is derived from an EMBL/GenBank/DDBJ whole genome shotgun (WGS) entry which is preliminary data.</text>
</comment>
<evidence type="ECO:0000256" key="5">
    <source>
        <dbReference type="ARBA" id="ARBA00023136"/>
    </source>
</evidence>
<dbReference type="EMBL" id="WNTK01001396">
    <property type="protein sequence ID" value="KAG9467429.1"/>
    <property type="molecule type" value="Genomic_DNA"/>
</dbReference>
<dbReference type="PRINTS" id="PR00237">
    <property type="entry name" value="GPCRRHODOPSN"/>
</dbReference>
<evidence type="ECO:0000256" key="7">
    <source>
        <dbReference type="ARBA" id="ARBA00023224"/>
    </source>
</evidence>
<keyword evidence="4 8" id="KW-0297">G-protein coupled receptor</keyword>
<dbReference type="PANTHER" id="PTHR48018">
    <property type="entry name" value="OLFACTORY RECEPTOR"/>
    <property type="match status" value="1"/>
</dbReference>
<feature type="transmembrane region" description="Helical" evidence="9">
    <location>
        <begin position="96"/>
        <end position="115"/>
    </location>
</feature>
<dbReference type="GO" id="GO:0005886">
    <property type="term" value="C:plasma membrane"/>
    <property type="evidence" value="ECO:0007669"/>
    <property type="project" value="UniProtKB-SubCell"/>
</dbReference>
<dbReference type="Gene3D" id="1.20.1070.10">
    <property type="entry name" value="Rhodopsin 7-helix transmembrane proteins"/>
    <property type="match status" value="1"/>
</dbReference>
<dbReference type="InterPro" id="IPR000725">
    <property type="entry name" value="Olfact_rcpt"/>
</dbReference>
<keyword evidence="3 9" id="KW-1133">Transmembrane helix</keyword>
<evidence type="ECO:0000256" key="8">
    <source>
        <dbReference type="RuleBase" id="RU000688"/>
    </source>
</evidence>
<protein>
    <recommendedName>
        <fullName evidence="9">Olfactory receptor</fullName>
    </recommendedName>
</protein>
<dbReference type="InterPro" id="IPR017452">
    <property type="entry name" value="GPCR_Rhodpsn_7TM"/>
</dbReference>
<dbReference type="PRINTS" id="PR00245">
    <property type="entry name" value="OLFACTORYR"/>
</dbReference>
<feature type="transmembrane region" description="Helical" evidence="9">
    <location>
        <begin position="20"/>
        <end position="45"/>
    </location>
</feature>
<dbReference type="PROSITE" id="PS00237">
    <property type="entry name" value="G_PROTEIN_RECEP_F1_1"/>
    <property type="match status" value="1"/>
</dbReference>
<dbReference type="GO" id="GO:0004984">
    <property type="term" value="F:olfactory receptor activity"/>
    <property type="evidence" value="ECO:0007669"/>
    <property type="project" value="InterPro"/>
</dbReference>
<comment type="subcellular location">
    <subcellularLocation>
        <location evidence="9">Cell membrane</location>
        <topology evidence="9">Multi-pass membrane protein</topology>
    </subcellularLocation>
    <subcellularLocation>
        <location evidence="1">Membrane</location>
        <topology evidence="1">Multi-pass membrane protein</topology>
    </subcellularLocation>
</comment>
<dbReference type="Pfam" id="PF13853">
    <property type="entry name" value="7tm_4"/>
    <property type="match status" value="1"/>
</dbReference>
<dbReference type="OrthoDB" id="9440489at2759"/>
<accession>A0A8J6EEA3</accession>
<feature type="transmembrane region" description="Helical" evidence="9">
    <location>
        <begin position="269"/>
        <end position="289"/>
    </location>
</feature>
<dbReference type="AlphaFoldDB" id="A0A8J6EEA3"/>
<evidence type="ECO:0000256" key="6">
    <source>
        <dbReference type="ARBA" id="ARBA00023170"/>
    </source>
</evidence>
<organism evidence="11 12">
    <name type="scientific">Eleutherodactylus coqui</name>
    <name type="common">Puerto Rican coqui</name>
    <dbReference type="NCBI Taxonomy" id="57060"/>
    <lineage>
        <taxon>Eukaryota</taxon>
        <taxon>Metazoa</taxon>
        <taxon>Chordata</taxon>
        <taxon>Craniata</taxon>
        <taxon>Vertebrata</taxon>
        <taxon>Euteleostomi</taxon>
        <taxon>Amphibia</taxon>
        <taxon>Batrachia</taxon>
        <taxon>Anura</taxon>
        <taxon>Neobatrachia</taxon>
        <taxon>Hyloidea</taxon>
        <taxon>Eleutherodactylidae</taxon>
        <taxon>Eleutherodactylinae</taxon>
        <taxon>Eleutherodactylus</taxon>
        <taxon>Eleutherodactylus</taxon>
    </lineage>
</organism>
<evidence type="ECO:0000256" key="3">
    <source>
        <dbReference type="ARBA" id="ARBA00022989"/>
    </source>
</evidence>
<evidence type="ECO:0000313" key="12">
    <source>
        <dbReference type="Proteomes" id="UP000770717"/>
    </source>
</evidence>
<feature type="domain" description="G-protein coupled receptors family 1 profile" evidence="10">
    <location>
        <begin position="38"/>
        <end position="287"/>
    </location>
</feature>
<evidence type="ECO:0000256" key="4">
    <source>
        <dbReference type="ARBA" id="ARBA00023040"/>
    </source>
</evidence>